<comment type="caution">
    <text evidence="2">The sequence shown here is derived from an EMBL/GenBank/DDBJ whole genome shotgun (WGS) entry which is preliminary data.</text>
</comment>
<sequence length="791" mass="92038">MDETIYNQLPALKGRFSFLPLLRLWKEVSEGNDTAAAKICTRLCQQFYSIPELLTPTDDYSVLEPHKALIEEAMTTIFPASFSKRKELHAVAMPFASKPIYASSFFRFTYLDSHDNFVLPMDPQVAKNVAAAKIELAYKLILKKWYGIDLIGGSAFICSYPERTQNIHNYFELEWDPQFIDISCSFELPPLPDEFIQKCHHVHDLVLYPQLKQLLPLEHFVFYGLVITRIREVSERETVNIIRTILQKDDCFENTKWQYELKQQIRYFLRMEDADIGFTIFYDAGNEVELPAINYASILLRNIHRVDRVIEFSNILKRELSIRPDYFWWLQSQSEHPSQLDKHLKKEGWKSALITALYHNQNIIGCIEVVTRKGEPIKKEVLIGLEHIKELLQLAVQQNQQQVYNKIRYLVKQHFTAVQSAVEWKFNNAAVRYLLKEHQGHVQEMESVVFENVYPLYGGIDIRNSSGERNKAIQQDLLHQLEWVQKLLERVGQLTSFPLLNEIRSSVHKHLGSVMHFLFAGDEPVIQNFLQKEVVDLMQFIAKTVPEFSSEIEAYFQATASNDHLITIHRQKFEESVTEINNCIAHYIEQEQKAIQEKYPHYFERFVTDGLDFSIYIGQSIAPGLKFNAAHLKNIRLWQLSFLAAAARRVYQLSSSLPVSLQTTQLLLVYNVPISIRFRNDERKFDLDGVHHARYEILKKRIDKAMVKGTGERLTQPGTIAIVYSGDSEVKEYYQYIEHLRKQGLITGPIENCDLEDLQGVSGLKALRVAIQLEETHKRVRYKMKKEQISE</sequence>
<keyword evidence="3" id="KW-1185">Reference proteome</keyword>
<feature type="domain" description="Interferon-induced very large GTPase 1" evidence="1">
    <location>
        <begin position="503"/>
        <end position="593"/>
    </location>
</feature>
<organism evidence="2 3">
    <name type="scientific">Paraflavisolibacter caeni</name>
    <dbReference type="NCBI Taxonomy" id="2982496"/>
    <lineage>
        <taxon>Bacteria</taxon>
        <taxon>Pseudomonadati</taxon>
        <taxon>Bacteroidota</taxon>
        <taxon>Chitinophagia</taxon>
        <taxon>Chitinophagales</taxon>
        <taxon>Chitinophagaceae</taxon>
        <taxon>Paraflavisolibacter</taxon>
    </lineage>
</organism>
<name>A0A9X2XXV8_9BACT</name>
<gene>
    <name evidence="2" type="ORF">OCK74_15770</name>
</gene>
<dbReference type="AlphaFoldDB" id="A0A9X2XXV8"/>
<proteinExistence type="predicted"/>
<evidence type="ECO:0000259" key="1">
    <source>
        <dbReference type="Pfam" id="PF25974"/>
    </source>
</evidence>
<dbReference type="EMBL" id="JAOTIF010000013">
    <property type="protein sequence ID" value="MCU7550577.1"/>
    <property type="molecule type" value="Genomic_DNA"/>
</dbReference>
<dbReference type="Proteomes" id="UP001155483">
    <property type="component" value="Unassembled WGS sequence"/>
</dbReference>
<evidence type="ECO:0000313" key="2">
    <source>
        <dbReference type="EMBL" id="MCU7550577.1"/>
    </source>
</evidence>
<protein>
    <recommendedName>
        <fullName evidence="1">Interferon-induced very large GTPase 1 domain-containing protein</fullName>
    </recommendedName>
</protein>
<dbReference type="InterPro" id="IPR058641">
    <property type="entry name" value="GVIN1_dom"/>
</dbReference>
<accession>A0A9X2XXV8</accession>
<dbReference type="RefSeq" id="WP_279298017.1">
    <property type="nucleotide sequence ID" value="NZ_JAOTIF010000013.1"/>
</dbReference>
<reference evidence="2" key="1">
    <citation type="submission" date="2022-09" db="EMBL/GenBank/DDBJ databases">
        <authorList>
            <person name="Yuan C."/>
            <person name="Ke Z."/>
        </authorList>
    </citation>
    <scope>NUCLEOTIDE SEQUENCE</scope>
    <source>
        <strain evidence="2">LB-8</strain>
    </source>
</reference>
<dbReference type="Pfam" id="PF25974">
    <property type="entry name" value="URGCP_9th"/>
    <property type="match status" value="1"/>
</dbReference>
<evidence type="ECO:0000313" key="3">
    <source>
        <dbReference type="Proteomes" id="UP001155483"/>
    </source>
</evidence>
<reference evidence="2" key="2">
    <citation type="submission" date="2023-04" db="EMBL/GenBank/DDBJ databases">
        <title>Paracnuella aquatica gen. nov., sp. nov., a member of the family Chitinophagaceae isolated from a hot spring.</title>
        <authorList>
            <person name="Wang C."/>
        </authorList>
    </citation>
    <scope>NUCLEOTIDE SEQUENCE</scope>
    <source>
        <strain evidence="2">LB-8</strain>
    </source>
</reference>